<gene>
    <name evidence="8" type="primary">flgM</name>
    <name evidence="8" type="ORF">DOK76_07710</name>
</gene>
<dbReference type="Proteomes" id="UP000664857">
    <property type="component" value="Unassembled WGS sequence"/>
</dbReference>
<dbReference type="RefSeq" id="WP_206966446.1">
    <property type="nucleotide sequence ID" value="NZ_JAFLVX010000018.1"/>
</dbReference>
<accession>A0ABS3HTG7</accession>
<evidence type="ECO:0000256" key="2">
    <source>
        <dbReference type="ARBA" id="ARBA00017823"/>
    </source>
</evidence>
<evidence type="ECO:0000313" key="8">
    <source>
        <dbReference type="EMBL" id="MBO0476951.1"/>
    </source>
</evidence>
<protein>
    <recommendedName>
        <fullName evidence="2">Negative regulator of flagellin synthesis</fullName>
    </recommendedName>
</protein>
<dbReference type="InterPro" id="IPR007412">
    <property type="entry name" value="FlgM"/>
</dbReference>
<keyword evidence="4" id="KW-1005">Bacterial flagellum biogenesis</keyword>
<keyword evidence="8" id="KW-0282">Flagellum</keyword>
<dbReference type="InterPro" id="IPR031316">
    <property type="entry name" value="FlgM_C"/>
</dbReference>
<comment type="caution">
    <text evidence="8">The sequence shown here is derived from an EMBL/GenBank/DDBJ whole genome shotgun (WGS) entry which is preliminary data.</text>
</comment>
<dbReference type="NCBIfam" id="TIGR03824">
    <property type="entry name" value="FlgM_jcvi"/>
    <property type="match status" value="1"/>
</dbReference>
<keyword evidence="8" id="KW-0969">Cilium</keyword>
<evidence type="ECO:0000256" key="4">
    <source>
        <dbReference type="ARBA" id="ARBA00022795"/>
    </source>
</evidence>
<keyword evidence="5" id="KW-0805">Transcription regulation</keyword>
<evidence type="ECO:0000259" key="7">
    <source>
        <dbReference type="Pfam" id="PF04316"/>
    </source>
</evidence>
<keyword evidence="9" id="KW-1185">Reference proteome</keyword>
<dbReference type="EMBL" id="JAFLVX010000018">
    <property type="protein sequence ID" value="MBO0476951.1"/>
    <property type="molecule type" value="Genomic_DNA"/>
</dbReference>
<dbReference type="Pfam" id="PF04316">
    <property type="entry name" value="FlgM"/>
    <property type="match status" value="1"/>
</dbReference>
<dbReference type="InterPro" id="IPR035890">
    <property type="entry name" value="Anti-sigma-28_factor_FlgM_sf"/>
</dbReference>
<keyword evidence="8" id="KW-0966">Cell projection</keyword>
<evidence type="ECO:0000313" key="9">
    <source>
        <dbReference type="Proteomes" id="UP000664857"/>
    </source>
</evidence>
<reference evidence="8 9" key="1">
    <citation type="submission" date="2021-03" db="EMBL/GenBank/DDBJ databases">
        <title>Enterococcal diversity collection.</title>
        <authorList>
            <person name="Gilmore M.S."/>
            <person name="Schwartzman J."/>
            <person name="Van Tyne D."/>
            <person name="Martin M."/>
            <person name="Earl A.M."/>
            <person name="Manson A.L."/>
            <person name="Straub T."/>
            <person name="Salamzade R."/>
            <person name="Saavedra J."/>
            <person name="Lebreton F."/>
            <person name="Prichula J."/>
            <person name="Schaufler K."/>
            <person name="Gaca A."/>
            <person name="Sgardioli B."/>
            <person name="Wagenaar J."/>
            <person name="Strong T."/>
        </authorList>
    </citation>
    <scope>NUCLEOTIDE SEQUENCE [LARGE SCALE GENOMIC DNA]</scope>
    <source>
        <strain evidence="8 9">DIV0080</strain>
    </source>
</reference>
<sequence>MKINNQYSSYRDAYQTQMNQEQTVKDKSVIKKEPVQIDLSTTSQQIRFSDEVVDIDQSQKIANIKKAISEGTYDVSAKQIANKMFDQLKG</sequence>
<keyword evidence="6" id="KW-0804">Transcription</keyword>
<proteinExistence type="inferred from homology"/>
<evidence type="ECO:0000256" key="6">
    <source>
        <dbReference type="ARBA" id="ARBA00023163"/>
    </source>
</evidence>
<dbReference type="SUPFAM" id="SSF101498">
    <property type="entry name" value="Anti-sigma factor FlgM"/>
    <property type="match status" value="1"/>
</dbReference>
<name>A0ABS3HTG7_9ENTE</name>
<evidence type="ECO:0000256" key="5">
    <source>
        <dbReference type="ARBA" id="ARBA00023015"/>
    </source>
</evidence>
<evidence type="ECO:0000256" key="1">
    <source>
        <dbReference type="ARBA" id="ARBA00005322"/>
    </source>
</evidence>
<keyword evidence="3" id="KW-0678">Repressor</keyword>
<evidence type="ECO:0000256" key="3">
    <source>
        <dbReference type="ARBA" id="ARBA00022491"/>
    </source>
</evidence>
<organism evidence="8 9">
    <name type="scientific">Candidatus Vagococcus giribetii</name>
    <dbReference type="NCBI Taxonomy" id="2230876"/>
    <lineage>
        <taxon>Bacteria</taxon>
        <taxon>Bacillati</taxon>
        <taxon>Bacillota</taxon>
        <taxon>Bacilli</taxon>
        <taxon>Lactobacillales</taxon>
        <taxon>Enterococcaceae</taxon>
        <taxon>Vagococcus</taxon>
    </lineage>
</organism>
<comment type="similarity">
    <text evidence="1">Belongs to the FlgM family.</text>
</comment>
<feature type="domain" description="Anti-sigma-28 factor FlgM C-terminal" evidence="7">
    <location>
        <begin position="36"/>
        <end position="85"/>
    </location>
</feature>